<accession>A0ACA9Q1B6</accession>
<name>A0ACA9Q1B6_9GLOM</name>
<keyword evidence="2" id="KW-1185">Reference proteome</keyword>
<dbReference type="Proteomes" id="UP000789366">
    <property type="component" value="Unassembled WGS sequence"/>
</dbReference>
<organism evidence="1 2">
    <name type="scientific">Cetraspora pellucida</name>
    <dbReference type="NCBI Taxonomy" id="1433469"/>
    <lineage>
        <taxon>Eukaryota</taxon>
        <taxon>Fungi</taxon>
        <taxon>Fungi incertae sedis</taxon>
        <taxon>Mucoromycota</taxon>
        <taxon>Glomeromycotina</taxon>
        <taxon>Glomeromycetes</taxon>
        <taxon>Diversisporales</taxon>
        <taxon>Gigasporaceae</taxon>
        <taxon>Cetraspora</taxon>
    </lineage>
</organism>
<dbReference type="EMBL" id="CAJVPW010033876">
    <property type="protein sequence ID" value="CAG8732159.1"/>
    <property type="molecule type" value="Genomic_DNA"/>
</dbReference>
<feature type="non-terminal residue" evidence="1">
    <location>
        <position position="87"/>
    </location>
</feature>
<proteinExistence type="predicted"/>
<evidence type="ECO:0000313" key="1">
    <source>
        <dbReference type="EMBL" id="CAG8732159.1"/>
    </source>
</evidence>
<sequence length="87" mass="10100">MSVNEANLFKLEVLRQRIIDLETENCNIKAKKAELETKDAELKARIEELEKNKGVTTKLESENAELKARVVKLEKDYRQIQNSNIIK</sequence>
<reference evidence="1" key="1">
    <citation type="submission" date="2021-06" db="EMBL/GenBank/DDBJ databases">
        <authorList>
            <person name="Kallberg Y."/>
            <person name="Tangrot J."/>
            <person name="Rosling A."/>
        </authorList>
    </citation>
    <scope>NUCLEOTIDE SEQUENCE</scope>
    <source>
        <strain evidence="1">28 12/20/2015</strain>
    </source>
</reference>
<evidence type="ECO:0000313" key="2">
    <source>
        <dbReference type="Proteomes" id="UP000789366"/>
    </source>
</evidence>
<protein>
    <submittedName>
        <fullName evidence="1">3140_t:CDS:1</fullName>
    </submittedName>
</protein>
<comment type="caution">
    <text evidence="1">The sequence shown here is derived from an EMBL/GenBank/DDBJ whole genome shotgun (WGS) entry which is preliminary data.</text>
</comment>
<gene>
    <name evidence="1" type="ORF">SPELUC_LOCUS13191</name>
</gene>